<proteinExistence type="predicted"/>
<evidence type="ECO:0000313" key="2">
    <source>
        <dbReference type="EMBL" id="WSE30044.1"/>
    </source>
</evidence>
<dbReference type="Gene3D" id="2.30.30.40">
    <property type="entry name" value="SH3 Domains"/>
    <property type="match status" value="1"/>
</dbReference>
<dbReference type="Proteomes" id="UP001330812">
    <property type="component" value="Chromosome"/>
</dbReference>
<feature type="signal peptide" evidence="1">
    <location>
        <begin position="1"/>
        <end position="32"/>
    </location>
</feature>
<evidence type="ECO:0000256" key="1">
    <source>
        <dbReference type="SAM" id="SignalP"/>
    </source>
</evidence>
<evidence type="ECO:0000313" key="3">
    <source>
        <dbReference type="Proteomes" id="UP001330812"/>
    </source>
</evidence>
<organism evidence="2 3">
    <name type="scientific">Amycolatopsis rhabdoformis</name>
    <dbReference type="NCBI Taxonomy" id="1448059"/>
    <lineage>
        <taxon>Bacteria</taxon>
        <taxon>Bacillati</taxon>
        <taxon>Actinomycetota</taxon>
        <taxon>Actinomycetes</taxon>
        <taxon>Pseudonocardiales</taxon>
        <taxon>Pseudonocardiaceae</taxon>
        <taxon>Amycolatopsis</taxon>
    </lineage>
</organism>
<dbReference type="EMBL" id="CP142149">
    <property type="protein sequence ID" value="WSE30044.1"/>
    <property type="molecule type" value="Genomic_DNA"/>
</dbReference>
<keyword evidence="3" id="KW-1185">Reference proteome</keyword>
<gene>
    <name evidence="2" type="ORF">VSH64_45865</name>
</gene>
<accession>A0ABZ1I6H7</accession>
<reference evidence="2 3" key="1">
    <citation type="journal article" date="2015" name="Int. J. Syst. Evol. Microbiol.">
        <title>Amycolatopsis rhabdoformis sp. nov., an actinomycete isolated from a tropical forest soil.</title>
        <authorList>
            <person name="Souza W.R."/>
            <person name="Silva R.E."/>
            <person name="Goodfellow M."/>
            <person name="Busarakam K."/>
            <person name="Figueiro F.S."/>
            <person name="Ferreira D."/>
            <person name="Rodrigues-Filho E."/>
            <person name="Moraes L.A.B."/>
            <person name="Zucchi T.D."/>
        </authorList>
    </citation>
    <scope>NUCLEOTIDE SEQUENCE [LARGE SCALE GENOMIC DNA]</scope>
    <source>
        <strain evidence="2 3">NCIMB 14900</strain>
    </source>
</reference>
<sequence>MKRSKLRRWAGFGVVLAAIGGFTVAAAVPAFATVPGKVQTAGDPLNVRRAPNTAATAVKTVANGATVAIECQTAGSSVAGPLGTTTLWDYVPALGGYVSDGYVQTGSDTRVAPDCGTGTGSAQCAASCAAEGVFRSSDAHFVAYDTNADGSSGVVQYWLADGSGPYYVWASGGNGTSVDKAAPVAKGKWVFYKVCTGHNTSPPTFAGCSAGLTDFAA</sequence>
<keyword evidence="1" id="KW-0732">Signal</keyword>
<protein>
    <recommendedName>
        <fullName evidence="4">SH3 domain-containing protein</fullName>
    </recommendedName>
</protein>
<feature type="chain" id="PRO_5045663367" description="SH3 domain-containing protein" evidence="1">
    <location>
        <begin position="33"/>
        <end position="217"/>
    </location>
</feature>
<name>A0ABZ1I6H7_9PSEU</name>
<dbReference type="RefSeq" id="WP_326569001.1">
    <property type="nucleotide sequence ID" value="NZ_CP142149.1"/>
</dbReference>
<evidence type="ECO:0008006" key="4">
    <source>
        <dbReference type="Google" id="ProtNLM"/>
    </source>
</evidence>